<dbReference type="InterPro" id="IPR000073">
    <property type="entry name" value="AB_hydrolase_1"/>
</dbReference>
<evidence type="ECO:0000259" key="2">
    <source>
        <dbReference type="Pfam" id="PF00561"/>
    </source>
</evidence>
<dbReference type="Pfam" id="PF00561">
    <property type="entry name" value="Abhydrolase_1"/>
    <property type="match status" value="1"/>
</dbReference>
<evidence type="ECO:0000313" key="4">
    <source>
        <dbReference type="Proteomes" id="UP000266313"/>
    </source>
</evidence>
<gene>
    <name evidence="3" type="ORF">sS8_2019</name>
</gene>
<keyword evidence="3" id="KW-0808">Transferase</keyword>
<dbReference type="Gene3D" id="3.40.50.1820">
    <property type="entry name" value="alpha/beta hydrolase"/>
    <property type="match status" value="1"/>
</dbReference>
<dbReference type="PANTHER" id="PTHR43798">
    <property type="entry name" value="MONOACYLGLYCEROL LIPASE"/>
    <property type="match status" value="1"/>
</dbReference>
<dbReference type="PANTHER" id="PTHR43798:SF31">
    <property type="entry name" value="AB HYDROLASE SUPERFAMILY PROTEIN YCLE"/>
    <property type="match status" value="1"/>
</dbReference>
<dbReference type="EMBL" id="AP017928">
    <property type="protein sequence ID" value="BBA33973.1"/>
    <property type="molecule type" value="Genomic_DNA"/>
</dbReference>
<dbReference type="AlphaFoldDB" id="A0A250KQM3"/>
<evidence type="ECO:0000256" key="1">
    <source>
        <dbReference type="ARBA" id="ARBA00022801"/>
    </source>
</evidence>
<name>A0A250KQM3_9GAMM</name>
<dbReference type="InterPro" id="IPR050266">
    <property type="entry name" value="AB_hydrolase_sf"/>
</dbReference>
<dbReference type="Proteomes" id="UP000266313">
    <property type="component" value="Chromosome"/>
</dbReference>
<feature type="domain" description="AB hydrolase-1" evidence="2">
    <location>
        <begin position="23"/>
        <end position="147"/>
    </location>
</feature>
<organism evidence="3 4">
    <name type="scientific">Methylocaldum marinum</name>
    <dbReference type="NCBI Taxonomy" id="1432792"/>
    <lineage>
        <taxon>Bacteria</taxon>
        <taxon>Pseudomonadati</taxon>
        <taxon>Pseudomonadota</taxon>
        <taxon>Gammaproteobacteria</taxon>
        <taxon>Methylococcales</taxon>
        <taxon>Methylococcaceae</taxon>
        <taxon>Methylocaldum</taxon>
    </lineage>
</organism>
<keyword evidence="4" id="KW-1185">Reference proteome</keyword>
<dbReference type="SUPFAM" id="SSF53474">
    <property type="entry name" value="alpha/beta-Hydrolases"/>
    <property type="match status" value="1"/>
</dbReference>
<dbReference type="PRINTS" id="PR00111">
    <property type="entry name" value="ABHYDROLASE"/>
</dbReference>
<dbReference type="GO" id="GO:0016020">
    <property type="term" value="C:membrane"/>
    <property type="evidence" value="ECO:0007669"/>
    <property type="project" value="TreeGrafter"/>
</dbReference>
<keyword evidence="3" id="KW-0012">Acyltransferase</keyword>
<dbReference type="GO" id="GO:0016787">
    <property type="term" value="F:hydrolase activity"/>
    <property type="evidence" value="ECO:0007669"/>
    <property type="project" value="UniProtKB-KW"/>
</dbReference>
<dbReference type="KEGG" id="mmai:sS8_2019"/>
<evidence type="ECO:0000313" key="3">
    <source>
        <dbReference type="EMBL" id="BBA33973.1"/>
    </source>
</evidence>
<protein>
    <submittedName>
        <fullName evidence="3">Putative hydrolase or acyltransferase of alpha/beta superfamily</fullName>
    </submittedName>
</protein>
<accession>A0A250KQM3</accession>
<sequence length="253" mass="27478">MEALPYTDSHGIRIHYQVEGNGPPLVMQHGFTSSSNAWSQFGYVQGLCRDYRCILLDARGHGASDKPHDPAAYALTNRVADVVAVLDALRIQQANFLGFSMGGWIGFGMAKYAPERINALLIVGAHPYADPSWDAFRNVDGTDPGAFLAALESVLEQRIPTELRPLVLTNDLRALAAAAQERPALDDVLPTLAMPCLLIVGEDDARCPAVRECARHLSDATVVALPGLKHTESFIRSDLVLPHVKRFLAGIQS</sequence>
<reference evidence="3 4" key="1">
    <citation type="submission" date="2016-12" db="EMBL/GenBank/DDBJ databases">
        <title>Genome sequencing of Methylocaldum marinum.</title>
        <authorList>
            <person name="Takeuchi M."/>
            <person name="Kamagata Y."/>
            <person name="Hiraoka S."/>
            <person name="Oshima K."/>
            <person name="Hattori M."/>
            <person name="Iwasaki W."/>
        </authorList>
    </citation>
    <scope>NUCLEOTIDE SEQUENCE [LARGE SCALE GENOMIC DNA]</scope>
    <source>
        <strain evidence="3 4">S8</strain>
    </source>
</reference>
<dbReference type="InterPro" id="IPR029058">
    <property type="entry name" value="AB_hydrolase_fold"/>
</dbReference>
<keyword evidence="1 3" id="KW-0378">Hydrolase</keyword>
<dbReference type="GO" id="GO:0016746">
    <property type="term" value="F:acyltransferase activity"/>
    <property type="evidence" value="ECO:0007669"/>
    <property type="project" value="UniProtKB-KW"/>
</dbReference>
<proteinExistence type="predicted"/>